<sequence length="447" mass="48549">MSHFIDATALPLRGYPGQLISDQRAQLIAERVATLDVAMTSGPEPLNYAEACEKFIDEVTRMGFWDRLVDLFQGGSQKRETLKAVARCHVATYPFGRRYLHNKGDYPVKVGNQSLHLLQRFTPAARASLLGPSPDRPPVVSGLSTIVVGIPGTPLRMPLLAQCFSAADGALSEYETDQLMEIESENGLTIRETMARKDSAVQEEQRPYVAVQDVLLGEAYFRGGCRDEAATAFYRAMAHYAKGRQYGAALRCLHLARGCQPSGKDSHLIAAPVVDAARACDLTGQYAISGALYEGVADIYAKAGRGAMADEYSARADERLGRLGLRAEDVADVADDSAVATALEAVIRRNRDALSSTGLSAGVHTVFMDDMCDSISATEFDAGEGERWCLMLRAARDGKRNYEIITETTAKQLEARGMHPLRRDPLVNGDIVRSAAALELLVSCESP</sequence>
<gene>
    <name evidence="1" type="ORF">PPN31114_01136</name>
</gene>
<evidence type="ECO:0000313" key="2">
    <source>
        <dbReference type="Proteomes" id="UP000366945"/>
    </source>
</evidence>
<protein>
    <submittedName>
        <fullName evidence="1">Uncharacterized protein</fullName>
    </submittedName>
</protein>
<organism evidence="1 2">
    <name type="scientific">Pandoraea pneumonica</name>
    <dbReference type="NCBI Taxonomy" id="2508299"/>
    <lineage>
        <taxon>Bacteria</taxon>
        <taxon>Pseudomonadati</taxon>
        <taxon>Pseudomonadota</taxon>
        <taxon>Betaproteobacteria</taxon>
        <taxon>Burkholderiales</taxon>
        <taxon>Burkholderiaceae</taxon>
        <taxon>Pandoraea</taxon>
    </lineage>
</organism>
<dbReference type="Proteomes" id="UP000366945">
    <property type="component" value="Unassembled WGS sequence"/>
</dbReference>
<proteinExistence type="predicted"/>
<dbReference type="EMBL" id="CABPSK010000001">
    <property type="protein sequence ID" value="VVD81159.1"/>
    <property type="molecule type" value="Genomic_DNA"/>
</dbReference>
<dbReference type="GeneID" id="300403193"/>
<dbReference type="RefSeq" id="WP_150678458.1">
    <property type="nucleotide sequence ID" value="NZ_CABPSK010000001.1"/>
</dbReference>
<dbReference type="OrthoDB" id="8936910at2"/>
<evidence type="ECO:0000313" key="1">
    <source>
        <dbReference type="EMBL" id="VVD81159.1"/>
    </source>
</evidence>
<accession>A0A5E4T523</accession>
<reference evidence="1 2" key="1">
    <citation type="submission" date="2019-08" db="EMBL/GenBank/DDBJ databases">
        <authorList>
            <person name="Peeters C."/>
        </authorList>
    </citation>
    <scope>NUCLEOTIDE SEQUENCE [LARGE SCALE GENOMIC DNA]</scope>
    <source>
        <strain evidence="1 2">LMG 31114</strain>
    </source>
</reference>
<name>A0A5E4T523_9BURK</name>
<dbReference type="AlphaFoldDB" id="A0A5E4T523"/>
<keyword evidence="2" id="KW-1185">Reference proteome</keyword>